<feature type="region of interest" description="Disordered" evidence="1">
    <location>
        <begin position="695"/>
        <end position="736"/>
    </location>
</feature>
<feature type="compositionally biased region" description="Basic residues" evidence="1">
    <location>
        <begin position="727"/>
        <end position="736"/>
    </location>
</feature>
<dbReference type="EMBL" id="JZEY01000054">
    <property type="protein sequence ID" value="KKB09467.1"/>
    <property type="molecule type" value="Genomic_DNA"/>
</dbReference>
<feature type="region of interest" description="Disordered" evidence="1">
    <location>
        <begin position="139"/>
        <end position="167"/>
    </location>
</feature>
<feature type="domain" description="Integrase catalytic" evidence="2">
    <location>
        <begin position="292"/>
        <end position="509"/>
    </location>
</feature>
<sequence length="736" mass="82617">MKASKFNPIRFREITPYVDVVIDGVPWRAANPLPDIGWELRSKGRPHQTRILTTEEYETLKDANRVVLIAEVQSFAALASLTPSQRDTAFIRSFWMEVVDEGLEQGTISKVSRGQFDTLIESKHAKVVERWKQYREESGFDHGQTRKKKKFGSVAPGKKAESGDVDPDRLRPCAKTLMKLYDKWVASGRDFWKLVPHSNCHAEGGKPIHERTWAVIKSRVEEYASEKQPTLRGICERINIDILGLNSALGEEQQIPDATVYGVAKAIAELPAAVVIGGRLGKKRMIQELKHVGKGPSYKRVGEMTLHDCWSTHVFTLLNEKAKKLFNVKELQVRLTLAVVMDAASGAIVGIKQGLSENSELTRSALRMAMSDKSAIAKAAGCQDNWDMRIGVEEVKSDSGGAYRNSAFMSTAYALVDRLTYTAAGRANLRGQIERLLRTMDVGFITQVTGRTGSNVHSRGRDEQDPEQRASLFVEQFMKLLIRYIVDVYHFRARQKGQMSPARKFQEIQSRIQTKAAPTPDEMRVAFGTVLLRDLNRSGIRFMNLIYHSGWLDIYMAANGPQKDLPIKVDEQDLGHISVLLGQDWTTVPGPREMAGVTLDEWVEKNHELARRHGDQARLDFRTYIAPAMLDIEREAKQAEEFFKLEDVNWTADMIDKLEVDLRMFVLYDRDPVGDEAALTRNSAVLGSVYTRSTAASSPTSGLALSPPAADPQPPTSEAVEVITPLKRNRPKKDRK</sequence>
<dbReference type="GO" id="GO:0015074">
    <property type="term" value="P:DNA integration"/>
    <property type="evidence" value="ECO:0007669"/>
    <property type="project" value="InterPro"/>
</dbReference>
<dbReference type="GO" id="GO:0003676">
    <property type="term" value="F:nucleic acid binding"/>
    <property type="evidence" value="ECO:0007669"/>
    <property type="project" value="InterPro"/>
</dbReference>
<dbReference type="PROSITE" id="PS50994">
    <property type="entry name" value="INTEGRASE"/>
    <property type="match status" value="1"/>
</dbReference>
<dbReference type="AlphaFoldDB" id="A0A0F5FMM2"/>
<dbReference type="InterPro" id="IPR001584">
    <property type="entry name" value="Integrase_cat-core"/>
</dbReference>
<keyword evidence="4" id="KW-1185">Reference proteome</keyword>
<evidence type="ECO:0000313" key="3">
    <source>
        <dbReference type="EMBL" id="KKB09467.1"/>
    </source>
</evidence>
<dbReference type="Gene3D" id="3.30.420.10">
    <property type="entry name" value="Ribonuclease H-like superfamily/Ribonuclease H"/>
    <property type="match status" value="1"/>
</dbReference>
<dbReference type="Proteomes" id="UP000033649">
    <property type="component" value="Unassembled WGS sequence"/>
</dbReference>
<accession>A0A0F5FMM2</accession>
<dbReference type="InterPro" id="IPR036397">
    <property type="entry name" value="RNaseH_sf"/>
</dbReference>
<gene>
    <name evidence="3" type="ORF">VE26_05970</name>
</gene>
<evidence type="ECO:0000313" key="4">
    <source>
        <dbReference type="Proteomes" id="UP000033649"/>
    </source>
</evidence>
<comment type="caution">
    <text evidence="3">The sequence shown here is derived from an EMBL/GenBank/DDBJ whole genome shotgun (WGS) entry which is preliminary data.</text>
</comment>
<organism evidence="3 4">
    <name type="scientific">Devosia chinhatensis</name>
    <dbReference type="NCBI Taxonomy" id="429727"/>
    <lineage>
        <taxon>Bacteria</taxon>
        <taxon>Pseudomonadati</taxon>
        <taxon>Pseudomonadota</taxon>
        <taxon>Alphaproteobacteria</taxon>
        <taxon>Hyphomicrobiales</taxon>
        <taxon>Devosiaceae</taxon>
        <taxon>Devosia</taxon>
    </lineage>
</organism>
<dbReference type="PATRIC" id="fig|429727.3.peg.1239"/>
<proteinExistence type="predicted"/>
<protein>
    <recommendedName>
        <fullName evidence="2">Integrase catalytic domain-containing protein</fullName>
    </recommendedName>
</protein>
<evidence type="ECO:0000259" key="2">
    <source>
        <dbReference type="PROSITE" id="PS50994"/>
    </source>
</evidence>
<evidence type="ECO:0000256" key="1">
    <source>
        <dbReference type="SAM" id="MobiDB-lite"/>
    </source>
</evidence>
<dbReference type="RefSeq" id="WP_152658729.1">
    <property type="nucleotide sequence ID" value="NZ_JZEY01000054.1"/>
</dbReference>
<feature type="compositionally biased region" description="Basic and acidic residues" evidence="1">
    <location>
        <begin position="158"/>
        <end position="167"/>
    </location>
</feature>
<dbReference type="InterPro" id="IPR012337">
    <property type="entry name" value="RNaseH-like_sf"/>
</dbReference>
<name>A0A0F5FMM2_9HYPH</name>
<dbReference type="SUPFAM" id="SSF53098">
    <property type="entry name" value="Ribonuclease H-like"/>
    <property type="match status" value="1"/>
</dbReference>
<reference evidence="3 4" key="1">
    <citation type="submission" date="2015-03" db="EMBL/GenBank/DDBJ databases">
        <authorList>
            <person name="Hassan Y."/>
            <person name="Lepp D."/>
            <person name="Li X.-Z."/>
            <person name="Zhou T."/>
        </authorList>
    </citation>
    <scope>NUCLEOTIDE SEQUENCE [LARGE SCALE GENOMIC DNA]</scope>
    <source>
        <strain evidence="3 4">IPL18</strain>
    </source>
</reference>
<dbReference type="OrthoDB" id="5287589at2"/>
<dbReference type="STRING" id="429727.VE26_05970"/>